<dbReference type="SUPFAM" id="SSF141868">
    <property type="entry name" value="EAL domain-like"/>
    <property type="match status" value="1"/>
</dbReference>
<sequence length="514" mass="56888">MHDFFRSRAGKQLLVLLGVGVSLWTLGFELRFHENLLHFIMAFRSADAIFLAVRVAGAMSIVYSALRIYDLRKEMDIRSTAEARADWIATHDQLTKLPNRYAFERTKISVGQAGEQDIATITLFSVDLDDFKKVNDLVGHKGGDALLVEVSRRLGAFADPSCVYRFGGDEFIIIARGLTLAKEDAFSRMIVQAITRPIMIGNFVAEVGASVGYARLPDHGQTLDDVAHCSDVAMYEAKSTGPNHSFAFNPAMQHKVTESARFEAKLRSAIEAGTIRPHYQPLIDLRTGHICGFEALARWVDEDGVSVPPLNFIGVAEETGLITDLFKQLLAQACRDARSWPEELILSFNVSPVQMEDRLLASRILKILEDADLPPQRLEIEITENALIGDPDMAALIIEDLHQAGVQIALDDFGTGYSSLAQLARYKFDKIKIDKSFVATYGSDERQEKIVRAMLGLGRSLNIKTTAEGIEEHSQLSYLLSHGCDIGQGYLFGKAMPAEEALGFIYDRDAILSA</sequence>
<protein>
    <submittedName>
        <fullName evidence="4">GGDEF-domain containing protein</fullName>
    </submittedName>
</protein>
<dbReference type="InterPro" id="IPR035919">
    <property type="entry name" value="EAL_sf"/>
</dbReference>
<evidence type="ECO:0000313" key="5">
    <source>
        <dbReference type="Proteomes" id="UP000248925"/>
    </source>
</evidence>
<keyword evidence="1" id="KW-0812">Transmembrane</keyword>
<dbReference type="InterPro" id="IPR043128">
    <property type="entry name" value="Rev_trsase/Diguanyl_cyclase"/>
</dbReference>
<dbReference type="InterPro" id="IPR029787">
    <property type="entry name" value="Nucleotide_cyclase"/>
</dbReference>
<keyword evidence="1" id="KW-1133">Transmembrane helix</keyword>
<feature type="domain" description="EAL" evidence="2">
    <location>
        <begin position="259"/>
        <end position="509"/>
    </location>
</feature>
<evidence type="ECO:0000256" key="1">
    <source>
        <dbReference type="SAM" id="Phobius"/>
    </source>
</evidence>
<accession>A0A2W4EJH3</accession>
<feature type="domain" description="GGDEF" evidence="3">
    <location>
        <begin position="119"/>
        <end position="250"/>
    </location>
</feature>
<evidence type="ECO:0000259" key="2">
    <source>
        <dbReference type="PROSITE" id="PS50883"/>
    </source>
</evidence>
<dbReference type="SMART" id="SM00052">
    <property type="entry name" value="EAL"/>
    <property type="match status" value="1"/>
</dbReference>
<dbReference type="PROSITE" id="PS50883">
    <property type="entry name" value="EAL"/>
    <property type="match status" value="1"/>
</dbReference>
<dbReference type="PANTHER" id="PTHR44757:SF2">
    <property type="entry name" value="BIOFILM ARCHITECTURE MAINTENANCE PROTEIN MBAA"/>
    <property type="match status" value="1"/>
</dbReference>
<dbReference type="InterPro" id="IPR000160">
    <property type="entry name" value="GGDEF_dom"/>
</dbReference>
<name>A0A2W4EJH3_9HYPH</name>
<dbReference type="Gene3D" id="3.20.20.450">
    <property type="entry name" value="EAL domain"/>
    <property type="match status" value="1"/>
</dbReference>
<proteinExistence type="predicted"/>
<dbReference type="EMBL" id="PCDP01000040">
    <property type="protein sequence ID" value="PZM11160.1"/>
    <property type="molecule type" value="Genomic_DNA"/>
</dbReference>
<dbReference type="InterPro" id="IPR001633">
    <property type="entry name" value="EAL_dom"/>
</dbReference>
<dbReference type="RefSeq" id="WP_111162097.1">
    <property type="nucleotide sequence ID" value="NZ_PCDP01000040.1"/>
</dbReference>
<dbReference type="Pfam" id="PF00563">
    <property type="entry name" value="EAL"/>
    <property type="match status" value="1"/>
</dbReference>
<dbReference type="NCBIfam" id="TIGR00254">
    <property type="entry name" value="GGDEF"/>
    <property type="match status" value="1"/>
</dbReference>
<keyword evidence="1" id="KW-0472">Membrane</keyword>
<dbReference type="Proteomes" id="UP000248925">
    <property type="component" value="Unassembled WGS sequence"/>
</dbReference>
<dbReference type="CDD" id="cd01949">
    <property type="entry name" value="GGDEF"/>
    <property type="match status" value="1"/>
</dbReference>
<dbReference type="CDD" id="cd01948">
    <property type="entry name" value="EAL"/>
    <property type="match status" value="1"/>
</dbReference>
<dbReference type="SMART" id="SM00267">
    <property type="entry name" value="GGDEF"/>
    <property type="match status" value="1"/>
</dbReference>
<evidence type="ECO:0000313" key="4">
    <source>
        <dbReference type="EMBL" id="PZM11160.1"/>
    </source>
</evidence>
<comment type="caution">
    <text evidence="4">The sequence shown here is derived from an EMBL/GenBank/DDBJ whole genome shotgun (WGS) entry which is preliminary data.</text>
</comment>
<dbReference type="Gene3D" id="3.30.70.270">
    <property type="match status" value="1"/>
</dbReference>
<dbReference type="OrthoDB" id="9814202at2"/>
<dbReference type="AlphaFoldDB" id="A0A2W4EJH3"/>
<dbReference type="PANTHER" id="PTHR44757">
    <property type="entry name" value="DIGUANYLATE CYCLASE DGCP"/>
    <property type="match status" value="1"/>
</dbReference>
<organism evidence="4 5">
    <name type="scientific">Rhizobium tubonense</name>
    <dbReference type="NCBI Taxonomy" id="484088"/>
    <lineage>
        <taxon>Bacteria</taxon>
        <taxon>Pseudomonadati</taxon>
        <taxon>Pseudomonadota</taxon>
        <taxon>Alphaproteobacteria</taxon>
        <taxon>Hyphomicrobiales</taxon>
        <taxon>Rhizobiaceae</taxon>
        <taxon>Rhizobium/Agrobacterium group</taxon>
        <taxon>Rhizobium</taxon>
    </lineage>
</organism>
<reference evidence="4 5" key="1">
    <citation type="journal article" date="2018" name="Sci. Rep.">
        <title>Rhizobium tumorigenes sp. nov., a novel plant tumorigenic bacterium isolated from cane gall tumors on thornless blackberry.</title>
        <authorList>
            <person name="Kuzmanovi N."/>
            <person name="Smalla K."/>
            <person name="Gronow S."/>
            <person name="PuBawska J."/>
        </authorList>
    </citation>
    <scope>NUCLEOTIDE SEQUENCE [LARGE SCALE GENOMIC DNA]</scope>
    <source>
        <strain evidence="4 5">CCBAU 85046</strain>
    </source>
</reference>
<keyword evidence="5" id="KW-1185">Reference proteome</keyword>
<gene>
    <name evidence="4" type="ORF">CPY51_20470</name>
</gene>
<dbReference type="PROSITE" id="PS50887">
    <property type="entry name" value="GGDEF"/>
    <property type="match status" value="1"/>
</dbReference>
<evidence type="ECO:0000259" key="3">
    <source>
        <dbReference type="PROSITE" id="PS50887"/>
    </source>
</evidence>
<dbReference type="Pfam" id="PF00990">
    <property type="entry name" value="GGDEF"/>
    <property type="match status" value="1"/>
</dbReference>
<feature type="transmembrane region" description="Helical" evidence="1">
    <location>
        <begin position="12"/>
        <end position="28"/>
    </location>
</feature>
<dbReference type="SUPFAM" id="SSF55073">
    <property type="entry name" value="Nucleotide cyclase"/>
    <property type="match status" value="1"/>
</dbReference>
<dbReference type="InterPro" id="IPR052155">
    <property type="entry name" value="Biofilm_reg_signaling"/>
</dbReference>